<proteinExistence type="predicted"/>
<protein>
    <submittedName>
        <fullName evidence="1">Uncharacterized protein</fullName>
    </submittedName>
</protein>
<reference evidence="1 2" key="1">
    <citation type="journal article" date="2015" name="Nature">
        <title>rRNA introns, odd ribosomes, and small enigmatic genomes across a large radiation of phyla.</title>
        <authorList>
            <person name="Brown C.T."/>
            <person name="Hug L.A."/>
            <person name="Thomas B.C."/>
            <person name="Sharon I."/>
            <person name="Castelle C.J."/>
            <person name="Singh A."/>
            <person name="Wilkins M.J."/>
            <person name="Williams K.H."/>
            <person name="Banfield J.F."/>
        </authorList>
    </citation>
    <scope>NUCLEOTIDE SEQUENCE [LARGE SCALE GENOMIC DNA]</scope>
</reference>
<dbReference type="STRING" id="1618364.UX86_C0015G0052"/>
<sequence>MEILKVFTRNKEQRKKALGQVAAWNRYLQELTEDYQKKRLWGVNFSRERQIRGRTAIRKVFRIRSGEVKKEIQLWSLEAKK</sequence>
<gene>
    <name evidence="1" type="ORF">UX86_C0015G0052</name>
</gene>
<dbReference type="Proteomes" id="UP000034502">
    <property type="component" value="Unassembled WGS sequence"/>
</dbReference>
<accession>A0A0G1S3K4</accession>
<evidence type="ECO:0000313" key="1">
    <source>
        <dbReference type="EMBL" id="KKU63962.1"/>
    </source>
</evidence>
<organism evidence="1 2">
    <name type="scientific">Candidatus Amesbacteria bacterium GW2011_GWC1_47_15</name>
    <dbReference type="NCBI Taxonomy" id="1618364"/>
    <lineage>
        <taxon>Bacteria</taxon>
        <taxon>Candidatus Amesiibacteriota</taxon>
    </lineage>
</organism>
<comment type="caution">
    <text evidence="1">The sequence shown here is derived from an EMBL/GenBank/DDBJ whole genome shotgun (WGS) entry which is preliminary data.</text>
</comment>
<dbReference type="EMBL" id="LCNU01000015">
    <property type="protein sequence ID" value="KKU63962.1"/>
    <property type="molecule type" value="Genomic_DNA"/>
</dbReference>
<name>A0A0G1S3K4_9BACT</name>
<evidence type="ECO:0000313" key="2">
    <source>
        <dbReference type="Proteomes" id="UP000034502"/>
    </source>
</evidence>
<dbReference type="AlphaFoldDB" id="A0A0G1S3K4"/>